<gene>
    <name evidence="2" type="ORF">B0A54_00927</name>
</gene>
<name>A0A4U0VHV8_9PEZI</name>
<dbReference type="AlphaFoldDB" id="A0A4U0VHV8"/>
<evidence type="ECO:0000256" key="1">
    <source>
        <dbReference type="SAM" id="MobiDB-lite"/>
    </source>
</evidence>
<dbReference type="Proteomes" id="UP000310066">
    <property type="component" value="Unassembled WGS sequence"/>
</dbReference>
<organism evidence="2 3">
    <name type="scientific">Friedmanniomyces endolithicus</name>
    <dbReference type="NCBI Taxonomy" id="329885"/>
    <lineage>
        <taxon>Eukaryota</taxon>
        <taxon>Fungi</taxon>
        <taxon>Dikarya</taxon>
        <taxon>Ascomycota</taxon>
        <taxon>Pezizomycotina</taxon>
        <taxon>Dothideomycetes</taxon>
        <taxon>Dothideomycetidae</taxon>
        <taxon>Mycosphaerellales</taxon>
        <taxon>Teratosphaeriaceae</taxon>
        <taxon>Friedmanniomyces</taxon>
    </lineage>
</organism>
<feature type="compositionally biased region" description="Acidic residues" evidence="1">
    <location>
        <begin position="146"/>
        <end position="158"/>
    </location>
</feature>
<reference evidence="2 3" key="1">
    <citation type="submission" date="2017-03" db="EMBL/GenBank/DDBJ databases">
        <title>Genomes of endolithic fungi from Antarctica.</title>
        <authorList>
            <person name="Coleine C."/>
            <person name="Masonjones S."/>
            <person name="Stajich J.E."/>
        </authorList>
    </citation>
    <scope>NUCLEOTIDE SEQUENCE [LARGE SCALE GENOMIC DNA]</scope>
    <source>
        <strain evidence="2 3">CCFEE 5311</strain>
    </source>
</reference>
<protein>
    <submittedName>
        <fullName evidence="2">Uncharacterized protein</fullName>
    </submittedName>
</protein>
<accession>A0A4U0VHV8</accession>
<evidence type="ECO:0000313" key="3">
    <source>
        <dbReference type="Proteomes" id="UP000310066"/>
    </source>
</evidence>
<feature type="region of interest" description="Disordered" evidence="1">
    <location>
        <begin position="139"/>
        <end position="158"/>
    </location>
</feature>
<comment type="caution">
    <text evidence="2">The sequence shown here is derived from an EMBL/GenBank/DDBJ whole genome shotgun (WGS) entry which is preliminary data.</text>
</comment>
<dbReference type="EMBL" id="NAJP01000002">
    <property type="protein sequence ID" value="TKA48851.1"/>
    <property type="molecule type" value="Genomic_DNA"/>
</dbReference>
<evidence type="ECO:0000313" key="2">
    <source>
        <dbReference type="EMBL" id="TKA48851.1"/>
    </source>
</evidence>
<proteinExistence type="predicted"/>
<sequence length="264" mass="26965">MLHNHPGSSLIKRLFDPNHHLSISTYPYHTIHNIAASTAAPATRAPRGFCAAAALVVCVAGLDVEALAAATEVAALVLLATGAGVCFRIAEEAWLVAAPDPEVARVVLAAAGLEDVAAAAAEEPLEACEEVAAEVAGTTGTTTGAEEADADFEEDTGAAEAAEEEAAFADVADDADAADDLDEADEVPEDFDAELPETLAAATDADEAGLEVDGAEHEAPAWGWPSTYSQMAMPLAVAEVVVAAKAAVARKRRAVIVRVMVAAV</sequence>